<evidence type="ECO:0000313" key="14">
    <source>
        <dbReference type="Proteomes" id="UP000562395"/>
    </source>
</evidence>
<gene>
    <name evidence="13" type="ORF">GGQ88_000199</name>
</gene>
<sequence length="373" mass="40109">MPPLESPGILMTVLAFVLVLGPLVFIHEMGHYLVGRWFGVKADVFSIGFGKELAGWTDKRGTRWKLSALPLGGYVQFAGDMNPASQPTPEWLALPADERNRTFPAKPLYQRALIVLAGPVTNLLFAVLILAGFTLAYGKVVIPPVVGEVQAGSAADRAGLLPNDRVVSIRGKAMDSFLDVRMQVGQFPGDPLDMVVLREGRQVEIAASAAVKVESDRFGNTQKIGFLGIGPKSYEIVRVGPVNAVVEGVRQTGEIIGMMVTGIGQIITGKREVKELGGPIKIAKYSGEQLVSGWQAFIGFVALISINLGFINLLPIPVLDGGHLAFYAAEAIRRKPVGQRGQEWAFRTGIAFVMALMLFVTINDVASLKIFGG</sequence>
<evidence type="ECO:0000256" key="3">
    <source>
        <dbReference type="ARBA" id="ARBA00007931"/>
    </source>
</evidence>
<dbReference type="Proteomes" id="UP000562395">
    <property type="component" value="Unassembled WGS sequence"/>
</dbReference>
<dbReference type="NCBIfam" id="TIGR00054">
    <property type="entry name" value="RIP metalloprotease RseP"/>
    <property type="match status" value="1"/>
</dbReference>
<dbReference type="GO" id="GO:0046872">
    <property type="term" value="F:metal ion binding"/>
    <property type="evidence" value="ECO:0007669"/>
    <property type="project" value="UniProtKB-KW"/>
</dbReference>
<evidence type="ECO:0000256" key="1">
    <source>
        <dbReference type="ARBA" id="ARBA00001947"/>
    </source>
</evidence>
<dbReference type="Pfam" id="PF17820">
    <property type="entry name" value="PDZ_6"/>
    <property type="match status" value="1"/>
</dbReference>
<dbReference type="GO" id="GO:0016020">
    <property type="term" value="C:membrane"/>
    <property type="evidence" value="ECO:0007669"/>
    <property type="project" value="UniProtKB-SubCell"/>
</dbReference>
<dbReference type="SUPFAM" id="SSF50156">
    <property type="entry name" value="PDZ domain-like"/>
    <property type="match status" value="1"/>
</dbReference>
<feature type="transmembrane region" description="Helical" evidence="11">
    <location>
        <begin position="294"/>
        <end position="314"/>
    </location>
</feature>
<keyword evidence="14" id="KW-1185">Reference proteome</keyword>
<dbReference type="CDD" id="cd23081">
    <property type="entry name" value="cpPDZ_EcRseP-like"/>
    <property type="match status" value="1"/>
</dbReference>
<proteinExistence type="inferred from homology"/>
<protein>
    <recommendedName>
        <fullName evidence="11">Zinc metalloprotease</fullName>
        <ecNumber evidence="11">3.4.24.-</ecNumber>
    </recommendedName>
</protein>
<keyword evidence="9 11" id="KW-0482">Metalloprotease</keyword>
<evidence type="ECO:0000256" key="10">
    <source>
        <dbReference type="ARBA" id="ARBA00023136"/>
    </source>
</evidence>
<accession>A0A7W5ZV29</accession>
<evidence type="ECO:0000256" key="6">
    <source>
        <dbReference type="ARBA" id="ARBA00022801"/>
    </source>
</evidence>
<organism evidence="13 14">
    <name type="scientific">Novosphingobium hassiacum</name>
    <dbReference type="NCBI Taxonomy" id="173676"/>
    <lineage>
        <taxon>Bacteria</taxon>
        <taxon>Pseudomonadati</taxon>
        <taxon>Pseudomonadota</taxon>
        <taxon>Alphaproteobacteria</taxon>
        <taxon>Sphingomonadales</taxon>
        <taxon>Sphingomonadaceae</taxon>
        <taxon>Novosphingobium</taxon>
    </lineage>
</organism>
<dbReference type="CDD" id="cd06163">
    <property type="entry name" value="S2P-M50_PDZ_RseP-like"/>
    <property type="match status" value="1"/>
</dbReference>
<dbReference type="AlphaFoldDB" id="A0A7W5ZV29"/>
<comment type="subcellular location">
    <subcellularLocation>
        <location evidence="2">Membrane</location>
        <topology evidence="2">Multi-pass membrane protein</topology>
    </subcellularLocation>
</comment>
<dbReference type="InterPro" id="IPR041489">
    <property type="entry name" value="PDZ_6"/>
</dbReference>
<evidence type="ECO:0000256" key="5">
    <source>
        <dbReference type="ARBA" id="ARBA00022692"/>
    </source>
</evidence>
<dbReference type="InterPro" id="IPR004387">
    <property type="entry name" value="Pept_M50_Zn"/>
</dbReference>
<dbReference type="Gene3D" id="2.30.42.10">
    <property type="match status" value="1"/>
</dbReference>
<dbReference type="Pfam" id="PF02163">
    <property type="entry name" value="Peptidase_M50"/>
    <property type="match status" value="1"/>
</dbReference>
<keyword evidence="7 11" id="KW-0862">Zinc</keyword>
<dbReference type="GO" id="GO:0004222">
    <property type="term" value="F:metalloendopeptidase activity"/>
    <property type="evidence" value="ECO:0007669"/>
    <property type="project" value="InterPro"/>
</dbReference>
<dbReference type="InterPro" id="IPR036034">
    <property type="entry name" value="PDZ_sf"/>
</dbReference>
<dbReference type="InterPro" id="IPR001478">
    <property type="entry name" value="PDZ"/>
</dbReference>
<evidence type="ECO:0000256" key="4">
    <source>
        <dbReference type="ARBA" id="ARBA00022670"/>
    </source>
</evidence>
<keyword evidence="8 11" id="KW-1133">Transmembrane helix</keyword>
<feature type="domain" description="PDZ" evidence="12">
    <location>
        <begin position="129"/>
        <end position="200"/>
    </location>
</feature>
<name>A0A7W5ZV29_9SPHN</name>
<keyword evidence="4 13" id="KW-0645">Protease</keyword>
<comment type="cofactor">
    <cofactor evidence="1 11">
        <name>Zn(2+)</name>
        <dbReference type="ChEBI" id="CHEBI:29105"/>
    </cofactor>
</comment>
<evidence type="ECO:0000256" key="2">
    <source>
        <dbReference type="ARBA" id="ARBA00004141"/>
    </source>
</evidence>
<dbReference type="SMART" id="SM00228">
    <property type="entry name" value="PDZ"/>
    <property type="match status" value="1"/>
</dbReference>
<dbReference type="GO" id="GO:0006508">
    <property type="term" value="P:proteolysis"/>
    <property type="evidence" value="ECO:0007669"/>
    <property type="project" value="UniProtKB-KW"/>
</dbReference>
<dbReference type="PANTHER" id="PTHR42837">
    <property type="entry name" value="REGULATOR OF SIGMA-E PROTEASE RSEP"/>
    <property type="match status" value="1"/>
</dbReference>
<evidence type="ECO:0000256" key="9">
    <source>
        <dbReference type="ARBA" id="ARBA00023049"/>
    </source>
</evidence>
<feature type="transmembrane region" description="Helical" evidence="11">
    <location>
        <begin position="344"/>
        <end position="362"/>
    </location>
</feature>
<comment type="similarity">
    <text evidence="3 11">Belongs to the peptidase M50B family.</text>
</comment>
<dbReference type="PANTHER" id="PTHR42837:SF2">
    <property type="entry name" value="MEMBRANE METALLOPROTEASE ARASP2, CHLOROPLASTIC-RELATED"/>
    <property type="match status" value="1"/>
</dbReference>
<evidence type="ECO:0000256" key="11">
    <source>
        <dbReference type="RuleBase" id="RU362031"/>
    </source>
</evidence>
<feature type="transmembrane region" description="Helical" evidence="11">
    <location>
        <begin position="6"/>
        <end position="26"/>
    </location>
</feature>
<evidence type="ECO:0000313" key="13">
    <source>
        <dbReference type="EMBL" id="MBB3858959.1"/>
    </source>
</evidence>
<keyword evidence="5 11" id="KW-0812">Transmembrane</keyword>
<evidence type="ECO:0000259" key="12">
    <source>
        <dbReference type="SMART" id="SM00228"/>
    </source>
</evidence>
<dbReference type="EC" id="3.4.24.-" evidence="11"/>
<evidence type="ECO:0000256" key="8">
    <source>
        <dbReference type="ARBA" id="ARBA00022989"/>
    </source>
</evidence>
<dbReference type="RefSeq" id="WP_183611161.1">
    <property type="nucleotide sequence ID" value="NZ_JACICY010000001.1"/>
</dbReference>
<comment type="caution">
    <text evidence="13">The sequence shown here is derived from an EMBL/GenBank/DDBJ whole genome shotgun (WGS) entry which is preliminary data.</text>
</comment>
<dbReference type="InterPro" id="IPR008915">
    <property type="entry name" value="Peptidase_M50"/>
</dbReference>
<keyword evidence="11" id="KW-0479">Metal-binding</keyword>
<feature type="transmembrane region" description="Helical" evidence="11">
    <location>
        <begin position="113"/>
        <end position="137"/>
    </location>
</feature>
<dbReference type="EMBL" id="JACICY010000001">
    <property type="protein sequence ID" value="MBB3858959.1"/>
    <property type="molecule type" value="Genomic_DNA"/>
</dbReference>
<keyword evidence="10 11" id="KW-0472">Membrane</keyword>
<evidence type="ECO:0000256" key="7">
    <source>
        <dbReference type="ARBA" id="ARBA00022833"/>
    </source>
</evidence>
<keyword evidence="6 11" id="KW-0378">Hydrolase</keyword>
<reference evidence="13 14" key="1">
    <citation type="submission" date="2020-08" db="EMBL/GenBank/DDBJ databases">
        <title>Genomic Encyclopedia of Type Strains, Phase IV (KMG-IV): sequencing the most valuable type-strain genomes for metagenomic binning, comparative biology and taxonomic classification.</title>
        <authorList>
            <person name="Goeker M."/>
        </authorList>
    </citation>
    <scope>NUCLEOTIDE SEQUENCE [LARGE SCALE GENOMIC DNA]</scope>
    <source>
        <strain evidence="13 14">DSM 14552</strain>
    </source>
</reference>